<protein>
    <submittedName>
        <fullName evidence="1">Uncharacterized protein</fullName>
    </submittedName>
</protein>
<organism evidence="1 2">
    <name type="scientific">Methanoculleus chikugoensis</name>
    <dbReference type="NCBI Taxonomy" id="118126"/>
    <lineage>
        <taxon>Archaea</taxon>
        <taxon>Methanobacteriati</taxon>
        <taxon>Methanobacteriota</taxon>
        <taxon>Stenosarchaea group</taxon>
        <taxon>Methanomicrobia</taxon>
        <taxon>Methanomicrobiales</taxon>
        <taxon>Methanomicrobiaceae</taxon>
        <taxon>Methanoculleus</taxon>
    </lineage>
</organism>
<dbReference type="Proteomes" id="UP000824969">
    <property type="component" value="Chromosome"/>
</dbReference>
<evidence type="ECO:0000313" key="1">
    <source>
        <dbReference type="EMBL" id="BBL68586.1"/>
    </source>
</evidence>
<evidence type="ECO:0000313" key="2">
    <source>
        <dbReference type="Proteomes" id="UP000824969"/>
    </source>
</evidence>
<sequence length="257" mass="29069">MREAFKLLDPSEKGALSYWTGMIFAKLAAEQVLAAPWMAHARLLQKIGLLQINPPNTKSLPDLIGCTSRAESGIDWHIVEAKGLQRYPSPNRRQSYKNQVGVIETISGEKPATRNYCIANIRSPFSAELHDPENISEKSIDADINPLDLQKYYYRPFLDLFSDAEDGSNVMISKNFVFKKLLCDPIHKERCCVGIAREVFDQVKEWGIKEQAGSGEENKPLKNIDVLELSKDEIFEYGDAYIGSDGIFVQLLREKAW</sequence>
<accession>A0ABM7H6W0</accession>
<proteinExistence type="predicted"/>
<gene>
    <name evidence="1" type="ORF">MchiMG62_17670</name>
</gene>
<name>A0ABM7H6W0_9EURY</name>
<keyword evidence="2" id="KW-1185">Reference proteome</keyword>
<dbReference type="EMBL" id="AP019781">
    <property type="protein sequence ID" value="BBL68586.1"/>
    <property type="molecule type" value="Genomic_DNA"/>
</dbReference>
<reference evidence="1 2" key="1">
    <citation type="submission" date="2019-06" db="EMBL/GenBank/DDBJ databases">
        <title>Complete genome sequence of Methanoculleus chikugoensis strain MG62.</title>
        <authorList>
            <person name="Asakawa S."/>
            <person name="Dianou D."/>
        </authorList>
    </citation>
    <scope>NUCLEOTIDE SEQUENCE [LARGE SCALE GENOMIC DNA]</scope>
    <source>
        <strain evidence="1 2">MG62</strain>
    </source>
</reference>